<keyword evidence="2" id="KW-0812">Transmembrane</keyword>
<sequence length="777" mass="85057">MRPPIGSMTSGNLLDENSILLTVAIVVFGFVVLVINLLVISFVVRRRRKRQQLQQSHRGHLGSILPGGRHSAGHVPLLGGHASPHMTTLLSADSNGFISNGKTFQSKNSDDGVDCCGRRSSVLGTLTSKVNGYVKPENLEMNTCGSGATFCRDGHQYYMSHYVPNGATTPVYFAQNGTITRNGGVTFAPPSNSPNVVGVEQYYAAHHHPRISANSPNSSNAPDDQKTFSGYETGSDDATLTMKELMRQQNLMDSQKWNTPSGEVVTSASLMLFNGAIASSDMLMGAQSSDSMSNEQPKCFQIINSNCDDPLGALIPINSASSHSSDSILTNSLVQYSAKRKELDTNQTAISLINNSPAVIQMGRKCPKPYLVSGSGPYSCQVGKTTSHCQPAVCDSGLSSNCDCVLKHNTFLNAHDDYLDQGYSSRMTLSNRLYASEIAKSPQTRNKSGSRAPLADCTDLDDCSGTELLPPLFELNSLIGTRSKLASEFKTQSVSVIIAPSSPNTQTAPLESNGKKSSILKEALSVDSIEDCSDHTIQQKHESPVCKSALSTFESRSDTDDSYNSDLYLGRCRPSTKKPRHSLLDAILDIDQVSLSHSECLSSEHAPSTLQNIPSLDQTRQYNEPLFLDDRDFYSDASQISFEETNEPFSLFSVYSIDPNKYDQKGELKRKTSSQPKKAPRSKIAEDQSDLLEEYLKALETEQKYLTSSPTSKRLYRSVERSSFSLDYKSFPGSTRAQSLESAIKSPEAKVEKKLDDNSYHTNTFPYLLLWPAVRTR</sequence>
<evidence type="ECO:0000313" key="4">
    <source>
        <dbReference type="Proteomes" id="UP001626550"/>
    </source>
</evidence>
<evidence type="ECO:0000256" key="1">
    <source>
        <dbReference type="SAM" id="MobiDB-lite"/>
    </source>
</evidence>
<dbReference type="AlphaFoldDB" id="A0ABD2PW30"/>
<feature type="transmembrane region" description="Helical" evidence="2">
    <location>
        <begin position="20"/>
        <end position="44"/>
    </location>
</feature>
<proteinExistence type="predicted"/>
<reference evidence="3 4" key="1">
    <citation type="submission" date="2024-11" db="EMBL/GenBank/DDBJ databases">
        <title>Adaptive evolution of stress response genes in parasites aligns with host niche diversity.</title>
        <authorList>
            <person name="Hahn C."/>
            <person name="Resl P."/>
        </authorList>
    </citation>
    <scope>NUCLEOTIDE SEQUENCE [LARGE SCALE GENOMIC DNA]</scope>
    <source>
        <strain evidence="3">EGGRZ-B1_66</strain>
        <tissue evidence="3">Body</tissue>
    </source>
</reference>
<feature type="region of interest" description="Disordered" evidence="1">
    <location>
        <begin position="209"/>
        <end position="234"/>
    </location>
</feature>
<keyword evidence="2" id="KW-1133">Transmembrane helix</keyword>
<dbReference type="Proteomes" id="UP001626550">
    <property type="component" value="Unassembled WGS sequence"/>
</dbReference>
<feature type="compositionally biased region" description="Low complexity" evidence="1">
    <location>
        <begin position="212"/>
        <end position="222"/>
    </location>
</feature>
<comment type="caution">
    <text evidence="3">The sequence shown here is derived from an EMBL/GenBank/DDBJ whole genome shotgun (WGS) entry which is preliminary data.</text>
</comment>
<dbReference type="EMBL" id="JBJKFK010002195">
    <property type="protein sequence ID" value="KAL3311484.1"/>
    <property type="molecule type" value="Genomic_DNA"/>
</dbReference>
<feature type="region of interest" description="Disordered" evidence="1">
    <location>
        <begin position="665"/>
        <end position="686"/>
    </location>
</feature>
<protein>
    <submittedName>
        <fullName evidence="3">Uncharacterized protein</fullName>
    </submittedName>
</protein>
<evidence type="ECO:0000313" key="3">
    <source>
        <dbReference type="EMBL" id="KAL3311484.1"/>
    </source>
</evidence>
<organism evidence="3 4">
    <name type="scientific">Cichlidogyrus casuarinus</name>
    <dbReference type="NCBI Taxonomy" id="1844966"/>
    <lineage>
        <taxon>Eukaryota</taxon>
        <taxon>Metazoa</taxon>
        <taxon>Spiralia</taxon>
        <taxon>Lophotrochozoa</taxon>
        <taxon>Platyhelminthes</taxon>
        <taxon>Monogenea</taxon>
        <taxon>Monopisthocotylea</taxon>
        <taxon>Dactylogyridea</taxon>
        <taxon>Ancyrocephalidae</taxon>
        <taxon>Cichlidogyrus</taxon>
    </lineage>
</organism>
<accession>A0ABD2PW30</accession>
<name>A0ABD2PW30_9PLAT</name>
<keyword evidence="2" id="KW-0472">Membrane</keyword>
<evidence type="ECO:0000256" key="2">
    <source>
        <dbReference type="SAM" id="Phobius"/>
    </source>
</evidence>
<keyword evidence="4" id="KW-1185">Reference proteome</keyword>
<gene>
    <name evidence="3" type="ORF">Ciccas_009936</name>
</gene>